<feature type="transmembrane region" description="Helical" evidence="1">
    <location>
        <begin position="138"/>
        <end position="163"/>
    </location>
</feature>
<comment type="caution">
    <text evidence="2">The sequence shown here is derived from an EMBL/GenBank/DDBJ whole genome shotgun (WGS) entry which is preliminary data.</text>
</comment>
<keyword evidence="1" id="KW-0812">Transmembrane</keyword>
<dbReference type="EMBL" id="LJIJ01000409">
    <property type="protein sequence ID" value="ODM97809.1"/>
    <property type="molecule type" value="Genomic_DNA"/>
</dbReference>
<feature type="transmembrane region" description="Helical" evidence="1">
    <location>
        <begin position="71"/>
        <end position="92"/>
    </location>
</feature>
<evidence type="ECO:0000256" key="1">
    <source>
        <dbReference type="SAM" id="Phobius"/>
    </source>
</evidence>
<name>A0A1D2MXP6_ORCCI</name>
<organism evidence="2 3">
    <name type="scientific">Orchesella cincta</name>
    <name type="common">Springtail</name>
    <name type="synonym">Podura cincta</name>
    <dbReference type="NCBI Taxonomy" id="48709"/>
    <lineage>
        <taxon>Eukaryota</taxon>
        <taxon>Metazoa</taxon>
        <taxon>Ecdysozoa</taxon>
        <taxon>Arthropoda</taxon>
        <taxon>Hexapoda</taxon>
        <taxon>Collembola</taxon>
        <taxon>Entomobryomorpha</taxon>
        <taxon>Entomobryoidea</taxon>
        <taxon>Orchesellidae</taxon>
        <taxon>Orchesellinae</taxon>
        <taxon>Orchesella</taxon>
    </lineage>
</organism>
<keyword evidence="1" id="KW-1133">Transmembrane helix</keyword>
<dbReference type="Proteomes" id="UP000094527">
    <property type="component" value="Unassembled WGS sequence"/>
</dbReference>
<keyword evidence="1" id="KW-0472">Membrane</keyword>
<feature type="transmembrane region" description="Helical" evidence="1">
    <location>
        <begin position="33"/>
        <end position="59"/>
    </location>
</feature>
<evidence type="ECO:0000313" key="3">
    <source>
        <dbReference type="Proteomes" id="UP000094527"/>
    </source>
</evidence>
<gene>
    <name evidence="2" type="ORF">Ocin01_08876</name>
</gene>
<feature type="transmembrane region" description="Helical" evidence="1">
    <location>
        <begin position="288"/>
        <end position="308"/>
    </location>
</feature>
<protein>
    <submittedName>
        <fullName evidence="2">Uncharacterized protein</fullName>
    </submittedName>
</protein>
<keyword evidence="3" id="KW-1185">Reference proteome</keyword>
<feature type="transmembrane region" description="Helical" evidence="1">
    <location>
        <begin position="259"/>
        <end position="282"/>
    </location>
</feature>
<reference evidence="2 3" key="1">
    <citation type="journal article" date="2016" name="Genome Biol. Evol.">
        <title>Gene Family Evolution Reflects Adaptation to Soil Environmental Stressors in the Genome of the Collembolan Orchesella cincta.</title>
        <authorList>
            <person name="Faddeeva-Vakhrusheva A."/>
            <person name="Derks M.F."/>
            <person name="Anvar S.Y."/>
            <person name="Agamennone V."/>
            <person name="Suring W."/>
            <person name="Smit S."/>
            <person name="van Straalen N.M."/>
            <person name="Roelofs D."/>
        </authorList>
    </citation>
    <scope>NUCLEOTIDE SEQUENCE [LARGE SCALE GENOMIC DNA]</scope>
    <source>
        <tissue evidence="2">Mixed pool</tissue>
    </source>
</reference>
<dbReference type="AlphaFoldDB" id="A0A1D2MXP6"/>
<sequence>MIKKIFFFYLPSFPAYWNPTYDKLILQPSYFKWIHYIIGPTCAVLIAIGNFYVVLTHFFVQRRDFLHINHIFIFVTGGCFVFILVTVSLLLASRRHEQTEGFNHFYALGVELIQRYRPEAINRKGEYDNGGATDGSGIISFLLIVILGPSPMLSVPFVIFQRFDCVTFILEDILPDAKYRDGKTIIYTILLRMSLVAPAVVEMVRLLTLLLSLGLVLIDTSMETLNCMLTKIEETDEYVLYYNRYKIAYRYFENTLNDILLVVLSSAYWGTIAAIWFCVQGYGKLDPLIYFVLVIGTIVAIITQGLALPKIKIGFEMMEEILYKWGLKAKKDYIRMKRWKHKVLMKQVNSLSLLTAGFGPFFHLRTEFVVEYFSCMLENVASYVLMGEVNLSGK</sequence>
<proteinExistence type="predicted"/>
<feature type="transmembrane region" description="Helical" evidence="1">
    <location>
        <begin position="207"/>
        <end position="225"/>
    </location>
</feature>
<dbReference type="OMA" id="FLHINHI"/>
<evidence type="ECO:0000313" key="2">
    <source>
        <dbReference type="EMBL" id="ODM97809.1"/>
    </source>
</evidence>
<accession>A0A1D2MXP6</accession>